<feature type="transmembrane region" description="Helical" evidence="3">
    <location>
        <begin position="271"/>
        <end position="295"/>
    </location>
</feature>
<dbReference type="PANTHER" id="PTHR36927:SF4">
    <property type="entry name" value="BLR5718 PROTEIN"/>
    <property type="match status" value="1"/>
</dbReference>
<feature type="transmembrane region" description="Helical" evidence="3">
    <location>
        <begin position="200"/>
        <end position="220"/>
    </location>
</feature>
<reference evidence="6" key="1">
    <citation type="journal article" date="2019" name="Int. J. Syst. Evol. Microbiol.">
        <title>The Global Catalogue of Microorganisms (GCM) 10K type strain sequencing project: providing services to taxonomists for standard genome sequencing and annotation.</title>
        <authorList>
            <consortium name="The Broad Institute Genomics Platform"/>
            <consortium name="The Broad Institute Genome Sequencing Center for Infectious Disease"/>
            <person name="Wu L."/>
            <person name="Ma J."/>
        </authorList>
    </citation>
    <scope>NUCLEOTIDE SEQUENCE [LARGE SCALE GENOMIC DNA]</scope>
    <source>
        <strain evidence="6">CGMCC 1.15474</strain>
    </source>
</reference>
<evidence type="ECO:0000256" key="2">
    <source>
        <dbReference type="ARBA" id="ARBA00007400"/>
    </source>
</evidence>
<keyword evidence="5" id="KW-0012">Acyltransferase</keyword>
<dbReference type="RefSeq" id="WP_247342316.1">
    <property type="nucleotide sequence ID" value="NZ_CP095550.1"/>
</dbReference>
<dbReference type="Pfam" id="PF01757">
    <property type="entry name" value="Acyl_transf_3"/>
    <property type="match status" value="1"/>
</dbReference>
<feature type="transmembrane region" description="Helical" evidence="3">
    <location>
        <begin position="48"/>
        <end position="73"/>
    </location>
</feature>
<evidence type="ECO:0000256" key="3">
    <source>
        <dbReference type="SAM" id="Phobius"/>
    </source>
</evidence>
<evidence type="ECO:0000313" key="6">
    <source>
        <dbReference type="Proteomes" id="UP001597318"/>
    </source>
</evidence>
<evidence type="ECO:0000313" key="5">
    <source>
        <dbReference type="EMBL" id="MFD2212502.1"/>
    </source>
</evidence>
<dbReference type="InterPro" id="IPR002656">
    <property type="entry name" value="Acyl_transf_3_dom"/>
</dbReference>
<dbReference type="GO" id="GO:0016746">
    <property type="term" value="F:acyltransferase activity"/>
    <property type="evidence" value="ECO:0007669"/>
    <property type="project" value="UniProtKB-KW"/>
</dbReference>
<keyword evidence="3" id="KW-0472">Membrane</keyword>
<feature type="transmembrane region" description="Helical" evidence="3">
    <location>
        <begin position="94"/>
        <end position="115"/>
    </location>
</feature>
<accession>A0ABW5BRB7</accession>
<protein>
    <submittedName>
        <fullName evidence="5">Acyltransferase family protein</fullName>
    </submittedName>
</protein>
<feature type="transmembrane region" description="Helical" evidence="3">
    <location>
        <begin position="240"/>
        <end position="259"/>
    </location>
</feature>
<evidence type="ECO:0000259" key="4">
    <source>
        <dbReference type="Pfam" id="PF01757"/>
    </source>
</evidence>
<organism evidence="5 6">
    <name type="scientific">Metabacillus endolithicus</name>
    <dbReference type="NCBI Taxonomy" id="1535204"/>
    <lineage>
        <taxon>Bacteria</taxon>
        <taxon>Bacillati</taxon>
        <taxon>Bacillota</taxon>
        <taxon>Bacilli</taxon>
        <taxon>Bacillales</taxon>
        <taxon>Bacillaceae</taxon>
        <taxon>Metabacillus</taxon>
    </lineage>
</organism>
<comment type="similarity">
    <text evidence="2">Belongs to the acyltransferase 3 family.</text>
</comment>
<gene>
    <name evidence="5" type="ORF">ACFSKK_02115</name>
</gene>
<dbReference type="Proteomes" id="UP001597318">
    <property type="component" value="Unassembled WGS sequence"/>
</dbReference>
<sequence length="369" mass="42169">MGKRLYYLDYLRVILTIVVIVHHTAIAYGAGGDWIYKVVDDDELTISMIVLTLFTAVNQAYFMGFFFFISGYFTPGSYDRKGASSFLKERFMRLGIPLLFYVFILGPVITYYAHFRETKSLSTYYMKEVFTFHTIHFGPLWFVETLIYFTILYVIIRKLMKQNTVLKINPPTSLRLFVTAILLGITAFLVRLVYPVGESFLGLQFGYFPSYILLFIVGIIAKRHNWLELINKKVVKRWQLISIITIPVLPIALIANGALDGGLEFEGGINVQALVYALWEPFVAIGLILGFLSYFKEHINNPSSFKNILSQAAYTVYIIHPAIIVGLSLLFHGTFYPMIEWIIVSCLAIILCFFISSLIIKIPGMKKIL</sequence>
<proteinExistence type="inferred from homology"/>
<feature type="transmembrane region" description="Helical" evidence="3">
    <location>
        <begin position="135"/>
        <end position="156"/>
    </location>
</feature>
<keyword evidence="5" id="KW-0808">Transferase</keyword>
<feature type="transmembrane region" description="Helical" evidence="3">
    <location>
        <begin position="316"/>
        <end position="335"/>
    </location>
</feature>
<dbReference type="InterPro" id="IPR050623">
    <property type="entry name" value="Glucan_succinyl_AcylTrfase"/>
</dbReference>
<feature type="transmembrane region" description="Helical" evidence="3">
    <location>
        <begin position="341"/>
        <end position="360"/>
    </location>
</feature>
<feature type="transmembrane region" description="Helical" evidence="3">
    <location>
        <begin position="7"/>
        <end position="28"/>
    </location>
</feature>
<dbReference type="PANTHER" id="PTHR36927">
    <property type="entry name" value="BLR4337 PROTEIN"/>
    <property type="match status" value="1"/>
</dbReference>
<evidence type="ECO:0000256" key="1">
    <source>
        <dbReference type="ARBA" id="ARBA00004370"/>
    </source>
</evidence>
<feature type="transmembrane region" description="Helical" evidence="3">
    <location>
        <begin position="176"/>
        <end position="194"/>
    </location>
</feature>
<comment type="subcellular location">
    <subcellularLocation>
        <location evidence="1">Membrane</location>
    </subcellularLocation>
</comment>
<keyword evidence="3" id="KW-0812">Transmembrane</keyword>
<comment type="caution">
    <text evidence="5">The sequence shown here is derived from an EMBL/GenBank/DDBJ whole genome shotgun (WGS) entry which is preliminary data.</text>
</comment>
<keyword evidence="6" id="KW-1185">Reference proteome</keyword>
<name>A0ABW5BRB7_9BACI</name>
<dbReference type="EMBL" id="JBHUIK010000001">
    <property type="protein sequence ID" value="MFD2212502.1"/>
    <property type="molecule type" value="Genomic_DNA"/>
</dbReference>
<feature type="domain" description="Acyltransferase 3" evidence="4">
    <location>
        <begin position="6"/>
        <end position="356"/>
    </location>
</feature>
<keyword evidence="3" id="KW-1133">Transmembrane helix</keyword>